<evidence type="ECO:0000313" key="4">
    <source>
        <dbReference type="EMBL" id="MCC5605077.1"/>
    </source>
</evidence>
<evidence type="ECO:0000313" key="5">
    <source>
        <dbReference type="Proteomes" id="UP001199525"/>
    </source>
</evidence>
<evidence type="ECO:0000256" key="1">
    <source>
        <dbReference type="SAM" id="MobiDB-lite"/>
    </source>
</evidence>
<feature type="domain" description="Transposase IS66 zinc-finger binding" evidence="2">
    <location>
        <begin position="139"/>
        <end position="183"/>
    </location>
</feature>
<dbReference type="Proteomes" id="UP001199525">
    <property type="component" value="Unassembled WGS sequence"/>
</dbReference>
<proteinExistence type="predicted"/>
<dbReference type="InterPro" id="IPR045618">
    <property type="entry name" value="DUF6444"/>
</dbReference>
<comment type="caution">
    <text evidence="4">The sequence shown here is derived from an EMBL/GenBank/DDBJ whole genome shotgun (WGS) entry which is preliminary data.</text>
</comment>
<keyword evidence="5" id="KW-1185">Reference proteome</keyword>
<reference evidence="4 5" key="1">
    <citation type="journal article" date="2021" name="Microorganisms">
        <title>Genome Evolution of Filamentous Cyanobacterium Nostoc Species: From Facultative Symbiosis to Free Living.</title>
        <authorList>
            <person name="Huo D."/>
            <person name="Li H."/>
            <person name="Cai F."/>
            <person name="Guo X."/>
            <person name="Qiao Z."/>
            <person name="Wang W."/>
            <person name="Yu G."/>
            <person name="Li R."/>
        </authorList>
    </citation>
    <scope>NUCLEOTIDE SEQUENCE [LARGE SCALE GENOMIC DNA]</scope>
    <source>
        <strain evidence="4 5">CHAB 5714</strain>
    </source>
</reference>
<organism evidence="4 5">
    <name type="scientific">Nostoc favosum CHAB5714</name>
    <dbReference type="NCBI Taxonomy" id="2780399"/>
    <lineage>
        <taxon>Bacteria</taxon>
        <taxon>Bacillati</taxon>
        <taxon>Cyanobacteriota</taxon>
        <taxon>Cyanophyceae</taxon>
        <taxon>Nostocales</taxon>
        <taxon>Nostocaceae</taxon>
        <taxon>Nostoc</taxon>
        <taxon>Nostoc favosum</taxon>
    </lineage>
</organism>
<dbReference type="Pfam" id="PF13005">
    <property type="entry name" value="zf-IS66"/>
    <property type="match status" value="1"/>
</dbReference>
<dbReference type="PANTHER" id="PTHR33678">
    <property type="entry name" value="BLL1576 PROTEIN"/>
    <property type="match status" value="1"/>
</dbReference>
<gene>
    <name evidence="4" type="ORF">LC586_39730</name>
</gene>
<dbReference type="EMBL" id="JAIVFQ010000197">
    <property type="protein sequence ID" value="MCC5605077.1"/>
    <property type="molecule type" value="Genomic_DNA"/>
</dbReference>
<dbReference type="InterPro" id="IPR052344">
    <property type="entry name" value="Transposase-related"/>
</dbReference>
<feature type="domain" description="DUF6444" evidence="3">
    <location>
        <begin position="57"/>
        <end position="121"/>
    </location>
</feature>
<accession>A0ABS8IPA3</accession>
<feature type="region of interest" description="Disordered" evidence="1">
    <location>
        <begin position="80"/>
        <end position="123"/>
    </location>
</feature>
<feature type="compositionally biased region" description="Low complexity" evidence="1">
    <location>
        <begin position="86"/>
        <end position="100"/>
    </location>
</feature>
<sequence length="371" mass="41596">MSGVCSLKCDRKKWQPESGNVGFMEHPIPNYLEQIPPQDWDKTPASVKKMVESMAQCIEKLEQQGAELLEAQQQLLEKINKTSKNSSSPPSSDPPGFGQKSTKKKSGKKRGGQPGHEGKSRDLYPIEKCSSSYNHHPITCACCGESLSGEDPNPYRHQIVEIPPIEPIVVEHRLHQLTCSKCGTHTRATLPADINPSGYGVRVVALVALLSGLYRNSQRMVQSALAELFDISMSLGTVNKLRLEASNAVANCVDEAKLYVQHSLVVGADETSFNQGNIDGRNHDTSCCLCTHWERCSYFTSRSHLLLPRARFQKSCSVKSVDRKVFQKFYQSFIFPWEHHPSKSAYHRLFKYFCSGWTNRAIAYGRDGKFQ</sequence>
<dbReference type="InterPro" id="IPR024474">
    <property type="entry name" value="Znf_dom_IS66"/>
</dbReference>
<dbReference type="RefSeq" id="WP_229491238.1">
    <property type="nucleotide sequence ID" value="NZ_JAIVFQ010000197.1"/>
</dbReference>
<protein>
    <submittedName>
        <fullName evidence="4">DUF6444 domain-containing protein</fullName>
    </submittedName>
</protein>
<evidence type="ECO:0000259" key="3">
    <source>
        <dbReference type="Pfam" id="PF20042"/>
    </source>
</evidence>
<dbReference type="Pfam" id="PF20042">
    <property type="entry name" value="DUF6444"/>
    <property type="match status" value="1"/>
</dbReference>
<name>A0ABS8IPA3_9NOSO</name>
<feature type="compositionally biased region" description="Basic residues" evidence="1">
    <location>
        <begin position="101"/>
        <end position="111"/>
    </location>
</feature>
<evidence type="ECO:0000259" key="2">
    <source>
        <dbReference type="Pfam" id="PF13005"/>
    </source>
</evidence>